<dbReference type="AlphaFoldDB" id="A0ABD3JEN8"/>
<gene>
    <name evidence="2" type="ORF">ACJRO7_030612</name>
</gene>
<keyword evidence="1" id="KW-0732">Signal</keyword>
<dbReference type="Gene3D" id="3.30.430.20">
    <property type="entry name" value="Gnk2 domain, C-X8-C-X2-C motif"/>
    <property type="match status" value="1"/>
</dbReference>
<feature type="chain" id="PRO_5044861702" evidence="1">
    <location>
        <begin position="26"/>
        <end position="125"/>
    </location>
</feature>
<proteinExistence type="predicted"/>
<evidence type="ECO:0000313" key="3">
    <source>
        <dbReference type="Proteomes" id="UP001634007"/>
    </source>
</evidence>
<sequence>MDSVRRIIVAIVVIRVLCACDVARGAPNTAVASSSCNPRTYTAYSPHDFNLTQVLNYMTYKTADSGYGTFTESDVNGNPCYGHGACDRGLKTAVSNLLDGCPMRVGSQILLQDYRVRYENCPFNE</sequence>
<organism evidence="2 3">
    <name type="scientific">Eucalyptus globulus</name>
    <name type="common">Tasmanian blue gum</name>
    <dbReference type="NCBI Taxonomy" id="34317"/>
    <lineage>
        <taxon>Eukaryota</taxon>
        <taxon>Viridiplantae</taxon>
        <taxon>Streptophyta</taxon>
        <taxon>Embryophyta</taxon>
        <taxon>Tracheophyta</taxon>
        <taxon>Spermatophyta</taxon>
        <taxon>Magnoliopsida</taxon>
        <taxon>eudicotyledons</taxon>
        <taxon>Gunneridae</taxon>
        <taxon>Pentapetalae</taxon>
        <taxon>rosids</taxon>
        <taxon>malvids</taxon>
        <taxon>Myrtales</taxon>
        <taxon>Myrtaceae</taxon>
        <taxon>Myrtoideae</taxon>
        <taxon>Eucalypteae</taxon>
        <taxon>Eucalyptus</taxon>
    </lineage>
</organism>
<protein>
    <submittedName>
        <fullName evidence="2">Uncharacterized protein</fullName>
    </submittedName>
</protein>
<comment type="caution">
    <text evidence="2">The sequence shown here is derived from an EMBL/GenBank/DDBJ whole genome shotgun (WGS) entry which is preliminary data.</text>
</comment>
<evidence type="ECO:0000256" key="1">
    <source>
        <dbReference type="SAM" id="SignalP"/>
    </source>
</evidence>
<accession>A0ABD3JEN8</accession>
<dbReference type="Proteomes" id="UP001634007">
    <property type="component" value="Unassembled WGS sequence"/>
</dbReference>
<name>A0ABD3JEN8_EUCGL</name>
<evidence type="ECO:0000313" key="2">
    <source>
        <dbReference type="EMBL" id="KAL3725608.1"/>
    </source>
</evidence>
<dbReference type="EMBL" id="JBJKBG010000008">
    <property type="protein sequence ID" value="KAL3725608.1"/>
    <property type="molecule type" value="Genomic_DNA"/>
</dbReference>
<feature type="signal peptide" evidence="1">
    <location>
        <begin position="1"/>
        <end position="25"/>
    </location>
</feature>
<dbReference type="InterPro" id="IPR038408">
    <property type="entry name" value="GNK2_sf"/>
</dbReference>
<keyword evidence="3" id="KW-1185">Reference proteome</keyword>
<reference evidence="2 3" key="1">
    <citation type="submission" date="2024-11" db="EMBL/GenBank/DDBJ databases">
        <title>Chromosome-level genome assembly of Eucalyptus globulus Labill. provides insights into its genome evolution.</title>
        <authorList>
            <person name="Li X."/>
        </authorList>
    </citation>
    <scope>NUCLEOTIDE SEQUENCE [LARGE SCALE GENOMIC DNA]</scope>
    <source>
        <strain evidence="2">CL2024</strain>
        <tissue evidence="2">Fresh tender leaves</tissue>
    </source>
</reference>